<feature type="compositionally biased region" description="Basic and acidic residues" evidence="1">
    <location>
        <begin position="12"/>
        <end position="22"/>
    </location>
</feature>
<proteinExistence type="predicted"/>
<name>A0A372LS04_9BACI</name>
<reference evidence="2 3" key="1">
    <citation type="submission" date="2018-08" db="EMBL/GenBank/DDBJ databases">
        <title>Bacillus chawlae sp. nov., Bacillus glennii sp. nov., and Bacillus saganii sp. nov. Isolated from the Vehicle Assembly Building at Kennedy Space Center where the Viking Spacecraft were Assembled.</title>
        <authorList>
            <person name="Seuylemezian A."/>
            <person name="Vaishampayan P."/>
        </authorList>
    </citation>
    <scope>NUCLEOTIDE SEQUENCE [LARGE SCALE GENOMIC DNA]</scope>
    <source>
        <strain evidence="2 3">V47-23a</strain>
    </source>
</reference>
<protein>
    <submittedName>
        <fullName evidence="2">Uncharacterized protein</fullName>
    </submittedName>
</protein>
<feature type="region of interest" description="Disordered" evidence="1">
    <location>
        <begin position="1"/>
        <end position="25"/>
    </location>
</feature>
<comment type="caution">
    <text evidence="2">The sequence shown here is derived from an EMBL/GenBank/DDBJ whole genome shotgun (WGS) entry which is preliminary data.</text>
</comment>
<sequence>MIKTNQLQNNLEKQRPSKEKRLSSPLPHKAAALFLAMYRAEAVLVLWRRRNSYRDKNPANAGFFV</sequence>
<evidence type="ECO:0000313" key="3">
    <source>
        <dbReference type="Proteomes" id="UP000264541"/>
    </source>
</evidence>
<organism evidence="2 3">
    <name type="scientific">Peribacillus saganii</name>
    <dbReference type="NCBI Taxonomy" id="2303992"/>
    <lineage>
        <taxon>Bacteria</taxon>
        <taxon>Bacillati</taxon>
        <taxon>Bacillota</taxon>
        <taxon>Bacilli</taxon>
        <taxon>Bacillales</taxon>
        <taxon>Bacillaceae</taxon>
        <taxon>Peribacillus</taxon>
    </lineage>
</organism>
<gene>
    <name evidence="2" type="ORF">D0469_03205</name>
</gene>
<dbReference type="Proteomes" id="UP000264541">
    <property type="component" value="Unassembled WGS sequence"/>
</dbReference>
<keyword evidence="3" id="KW-1185">Reference proteome</keyword>
<dbReference type="EMBL" id="QVTE01000008">
    <property type="protein sequence ID" value="RFU70969.1"/>
    <property type="molecule type" value="Genomic_DNA"/>
</dbReference>
<evidence type="ECO:0000256" key="1">
    <source>
        <dbReference type="SAM" id="MobiDB-lite"/>
    </source>
</evidence>
<accession>A0A372LS04</accession>
<dbReference type="AlphaFoldDB" id="A0A372LS04"/>
<feature type="compositionally biased region" description="Polar residues" evidence="1">
    <location>
        <begin position="1"/>
        <end position="11"/>
    </location>
</feature>
<evidence type="ECO:0000313" key="2">
    <source>
        <dbReference type="EMBL" id="RFU70969.1"/>
    </source>
</evidence>